<accession>A0ABX0XJL6</accession>
<gene>
    <name evidence="1" type="ORF">GGR88_000904</name>
</gene>
<protein>
    <recommendedName>
        <fullName evidence="3">XapX domain-containing protein</fullName>
    </recommendedName>
</protein>
<keyword evidence="2" id="KW-1185">Reference proteome</keyword>
<evidence type="ECO:0000313" key="2">
    <source>
        <dbReference type="Proteomes" id="UP000734218"/>
    </source>
</evidence>
<reference evidence="1 2" key="1">
    <citation type="submission" date="2020-03" db="EMBL/GenBank/DDBJ databases">
        <title>Genomic Encyclopedia of Type Strains, Phase IV (KMG-IV): sequencing the most valuable type-strain genomes for metagenomic binning, comparative biology and taxonomic classification.</title>
        <authorList>
            <person name="Goeker M."/>
        </authorList>
    </citation>
    <scope>NUCLEOTIDE SEQUENCE [LARGE SCALE GENOMIC DNA]</scope>
    <source>
        <strain evidence="1 2">DSM 27651</strain>
    </source>
</reference>
<comment type="caution">
    <text evidence="1">The sequence shown here is derived from an EMBL/GenBank/DDBJ whole genome shotgun (WGS) entry which is preliminary data.</text>
</comment>
<dbReference type="EMBL" id="JAATJE010000001">
    <property type="protein sequence ID" value="NJC33430.1"/>
    <property type="molecule type" value="Genomic_DNA"/>
</dbReference>
<proteinExistence type="predicted"/>
<dbReference type="Proteomes" id="UP000734218">
    <property type="component" value="Unassembled WGS sequence"/>
</dbReference>
<evidence type="ECO:0000313" key="1">
    <source>
        <dbReference type="EMBL" id="NJC33430.1"/>
    </source>
</evidence>
<name>A0ABX0XJL6_9SPHN</name>
<evidence type="ECO:0008006" key="3">
    <source>
        <dbReference type="Google" id="ProtNLM"/>
    </source>
</evidence>
<sequence>MRLFLFLSALVASFAGIAGDLRARVPVAVGVAAVSGAIAIDAVRPVRQSHLDLMDTPQRRLDVAPDGLASYPSVIARVAAPRRE</sequence>
<organism evidence="1 2">
    <name type="scientific">Sphingomonas jejuensis</name>
    <dbReference type="NCBI Taxonomy" id="904715"/>
    <lineage>
        <taxon>Bacteria</taxon>
        <taxon>Pseudomonadati</taxon>
        <taxon>Pseudomonadota</taxon>
        <taxon>Alphaproteobacteria</taxon>
        <taxon>Sphingomonadales</taxon>
        <taxon>Sphingomonadaceae</taxon>
        <taxon>Sphingomonas</taxon>
    </lineage>
</organism>